<dbReference type="EMBL" id="CP040089">
    <property type="protein sequence ID" value="QGA80496.1"/>
    <property type="molecule type" value="Genomic_DNA"/>
</dbReference>
<evidence type="ECO:0000313" key="3">
    <source>
        <dbReference type="Proteomes" id="UP000377803"/>
    </source>
</evidence>
<dbReference type="InterPro" id="IPR035093">
    <property type="entry name" value="RelE/ParE_toxin_dom_sf"/>
</dbReference>
<dbReference type="RefSeq" id="WP_153550236.1">
    <property type="nucleotide sequence ID" value="NZ_CP040089.1"/>
</dbReference>
<keyword evidence="1" id="KW-1277">Toxin-antitoxin system</keyword>
<dbReference type="SUPFAM" id="SSF143011">
    <property type="entry name" value="RelE-like"/>
    <property type="match status" value="1"/>
</dbReference>
<protein>
    <submittedName>
        <fullName evidence="2">Type II toxin-antitoxin system RelE/ParE family toxin</fullName>
    </submittedName>
</protein>
<sequence>MKYEVILSPEAQEYLEKVDEKSEKIIRNKLKSLYEAPHPRPNRKAEGDVEKVTMNGQGIYRMHISRSHTAFYWIKEDENTVDVTNIVDIDKAHKMYD</sequence>
<keyword evidence="3" id="KW-1185">Reference proteome</keyword>
<dbReference type="InterPro" id="IPR007712">
    <property type="entry name" value="RelE/ParE_toxin"/>
</dbReference>
<evidence type="ECO:0000313" key="2">
    <source>
        <dbReference type="EMBL" id="QGA80496.1"/>
    </source>
</evidence>
<dbReference type="InterPro" id="IPR052747">
    <property type="entry name" value="TA_system_RelE_toxin"/>
</dbReference>
<dbReference type="PANTHER" id="PTHR38813:SF1">
    <property type="entry name" value="TOXIN RELE1-RELATED"/>
    <property type="match status" value="1"/>
</dbReference>
<dbReference type="OrthoDB" id="228407at2157"/>
<organism evidence="2 3">
    <name type="scientific">Candidatus Nanohalobium constans</name>
    <dbReference type="NCBI Taxonomy" id="2565781"/>
    <lineage>
        <taxon>Archaea</taxon>
        <taxon>Candidatus Nanohalarchaeota</taxon>
        <taxon>Candidatus Nanohalobia</taxon>
        <taxon>Candidatus Nanohalobiales</taxon>
        <taxon>Candidatus Nanohalobiaceae</taxon>
        <taxon>Candidatus Nanohalobium</taxon>
    </lineage>
</organism>
<dbReference type="PANTHER" id="PTHR38813">
    <property type="match status" value="1"/>
</dbReference>
<reference evidence="3" key="1">
    <citation type="submission" date="2019-05" db="EMBL/GenBank/DDBJ databases">
        <title>Candidatus Nanohalobium constans, a novel model system to study the DPANN nano-sized archaea: genomic and physiological characterization of a nanoarchaeon co-cultured with its chitinotrophic host.</title>
        <authorList>
            <person name="La Cono V."/>
            <person name="Arcadi E."/>
            <person name="Crisafi F."/>
            <person name="Denaro R."/>
            <person name="La Spada G."/>
            <person name="Messina E."/>
            <person name="Smedile F."/>
            <person name="Toshchakov S.V."/>
            <person name="Shevchenko M.A."/>
            <person name="Golyshin P.N."/>
            <person name="Golyshina O.V."/>
            <person name="Ferrer M."/>
            <person name="Rohde M."/>
            <person name="Mushegian A."/>
            <person name="Sorokin D.Y."/>
            <person name="Giuliano L."/>
            <person name="Yakimov M.M."/>
        </authorList>
    </citation>
    <scope>NUCLEOTIDE SEQUENCE [LARGE SCALE GENOMIC DNA]</scope>
    <source>
        <strain evidence="3">LC1Nh</strain>
    </source>
</reference>
<accession>A0A5Q0UFW9</accession>
<dbReference type="Proteomes" id="UP000377803">
    <property type="component" value="Chromosome"/>
</dbReference>
<dbReference type="Gene3D" id="3.30.2310.20">
    <property type="entry name" value="RelE-like"/>
    <property type="match status" value="1"/>
</dbReference>
<dbReference type="GeneID" id="42364987"/>
<name>A0A5Q0UFW9_9ARCH</name>
<dbReference type="AlphaFoldDB" id="A0A5Q0UFW9"/>
<gene>
    <name evidence="2" type="ORF">LC1Nh_0602</name>
</gene>
<proteinExistence type="predicted"/>
<dbReference type="KEGG" id="ncon:LC1Nh_0602"/>
<dbReference type="Pfam" id="PF05016">
    <property type="entry name" value="ParE_toxin"/>
    <property type="match status" value="1"/>
</dbReference>
<evidence type="ECO:0000256" key="1">
    <source>
        <dbReference type="ARBA" id="ARBA00022649"/>
    </source>
</evidence>